<keyword evidence="4 6" id="KW-1133">Transmembrane helix</keyword>
<dbReference type="PANTHER" id="PTHR38459">
    <property type="entry name" value="PROPHAGE BACTOPRENOL-LINKED GLUCOSE TRANSLOCASE HOMOLOG"/>
    <property type="match status" value="1"/>
</dbReference>
<dbReference type="AlphaFoldDB" id="A0A2Z4PW12"/>
<feature type="transmembrane region" description="Helical" evidence="6">
    <location>
        <begin position="38"/>
        <end position="55"/>
    </location>
</feature>
<feature type="transmembrane region" description="Helical" evidence="6">
    <location>
        <begin position="109"/>
        <end position="132"/>
    </location>
</feature>
<dbReference type="GO" id="GO:0000271">
    <property type="term" value="P:polysaccharide biosynthetic process"/>
    <property type="evidence" value="ECO:0007669"/>
    <property type="project" value="InterPro"/>
</dbReference>
<dbReference type="Pfam" id="PF04138">
    <property type="entry name" value="GtrA_DPMS_TM"/>
    <property type="match status" value="1"/>
</dbReference>
<proteinExistence type="inferred from homology"/>
<evidence type="ECO:0000313" key="9">
    <source>
        <dbReference type="Proteomes" id="UP000249898"/>
    </source>
</evidence>
<evidence type="ECO:0000256" key="2">
    <source>
        <dbReference type="ARBA" id="ARBA00009399"/>
    </source>
</evidence>
<evidence type="ECO:0000256" key="5">
    <source>
        <dbReference type="ARBA" id="ARBA00023136"/>
    </source>
</evidence>
<feature type="transmembrane region" description="Helical" evidence="6">
    <location>
        <begin position="12"/>
        <end position="32"/>
    </location>
</feature>
<comment type="similarity">
    <text evidence="2">Belongs to the GtrA family.</text>
</comment>
<dbReference type="PANTHER" id="PTHR38459:SF1">
    <property type="entry name" value="PROPHAGE BACTOPRENOL-LINKED GLUCOSE TRANSLOCASE HOMOLOG"/>
    <property type="match status" value="1"/>
</dbReference>
<dbReference type="OrthoDB" id="9811884at2"/>
<keyword evidence="5 6" id="KW-0472">Membrane</keyword>
<feature type="transmembrane region" description="Helical" evidence="6">
    <location>
        <begin position="76"/>
        <end position="97"/>
    </location>
</feature>
<dbReference type="Proteomes" id="UP000249898">
    <property type="component" value="Chromosome"/>
</dbReference>
<keyword evidence="3 6" id="KW-0812">Transmembrane</keyword>
<gene>
    <name evidence="8" type="ORF">A8139_15390</name>
</gene>
<protein>
    <submittedName>
        <fullName evidence="8">Polysaccharide synthesis protein GtrA</fullName>
    </submittedName>
</protein>
<dbReference type="InterPro" id="IPR007267">
    <property type="entry name" value="GtrA_DPMS_TM"/>
</dbReference>
<evidence type="ECO:0000256" key="6">
    <source>
        <dbReference type="SAM" id="Phobius"/>
    </source>
</evidence>
<comment type="subcellular location">
    <subcellularLocation>
        <location evidence="1">Membrane</location>
        <topology evidence="1">Multi-pass membrane protein</topology>
    </subcellularLocation>
</comment>
<organism evidence="8 9">
    <name type="scientific">Marinomonas primoryensis</name>
    <dbReference type="NCBI Taxonomy" id="178399"/>
    <lineage>
        <taxon>Bacteria</taxon>
        <taxon>Pseudomonadati</taxon>
        <taxon>Pseudomonadota</taxon>
        <taxon>Gammaproteobacteria</taxon>
        <taxon>Oceanospirillales</taxon>
        <taxon>Oceanospirillaceae</taxon>
        <taxon>Marinomonas</taxon>
    </lineage>
</organism>
<feature type="domain" description="GtrA/DPMS transmembrane" evidence="7">
    <location>
        <begin position="11"/>
        <end position="138"/>
    </location>
</feature>
<accession>A0A2Z4PW12</accession>
<reference evidence="8 9" key="1">
    <citation type="submission" date="2016-06" db="EMBL/GenBank/DDBJ databases">
        <title>The sequenced genome of the ice-adhering bacterium Marinomonas primoryensis, from Antarctica.</title>
        <authorList>
            <person name="Graham L."/>
            <person name="Vance T.D.R."/>
            <person name="Davies P.L."/>
        </authorList>
    </citation>
    <scope>NUCLEOTIDE SEQUENCE [LARGE SCALE GENOMIC DNA]</scope>
    <source>
        <strain evidence="8 9">AceL</strain>
    </source>
</reference>
<dbReference type="EMBL" id="CP016181">
    <property type="protein sequence ID" value="AWY01194.1"/>
    <property type="molecule type" value="Genomic_DNA"/>
</dbReference>
<evidence type="ECO:0000256" key="1">
    <source>
        <dbReference type="ARBA" id="ARBA00004141"/>
    </source>
</evidence>
<evidence type="ECO:0000256" key="3">
    <source>
        <dbReference type="ARBA" id="ARBA00022692"/>
    </source>
</evidence>
<evidence type="ECO:0000256" key="4">
    <source>
        <dbReference type="ARBA" id="ARBA00022989"/>
    </source>
</evidence>
<dbReference type="InterPro" id="IPR051401">
    <property type="entry name" value="GtrA_CellWall_Glycosyl"/>
</dbReference>
<dbReference type="GO" id="GO:0005886">
    <property type="term" value="C:plasma membrane"/>
    <property type="evidence" value="ECO:0007669"/>
    <property type="project" value="TreeGrafter"/>
</dbReference>
<sequence>MNLLLKHTLIRFAIVGGVGFLVDLTSMLLLSIWLPHLFARGIAFWIAASSNWWWNRHITFIDAQSIKHKKAAALQWMQFLGSSVVAFIPNWGCYLFLLAHPPAILSPTFILLWPYLAMAPGVLAGMMLNYIFSRFWIFSSINPKKNLSSGENTSA</sequence>
<dbReference type="RefSeq" id="WP_112139520.1">
    <property type="nucleotide sequence ID" value="NZ_CP016181.1"/>
</dbReference>
<evidence type="ECO:0000259" key="7">
    <source>
        <dbReference type="Pfam" id="PF04138"/>
    </source>
</evidence>
<evidence type="ECO:0000313" key="8">
    <source>
        <dbReference type="EMBL" id="AWY01194.1"/>
    </source>
</evidence>
<name>A0A2Z4PW12_9GAMM</name>